<comment type="caution">
    <text evidence="2">The sequence shown here is derived from an EMBL/GenBank/DDBJ whole genome shotgun (WGS) entry which is preliminary data.</text>
</comment>
<keyword evidence="1" id="KW-0472">Membrane</keyword>
<organism evidence="2 3">
    <name type="scientific">Heterotrigona itama</name>
    <dbReference type="NCBI Taxonomy" id="395501"/>
    <lineage>
        <taxon>Eukaryota</taxon>
        <taxon>Metazoa</taxon>
        <taxon>Ecdysozoa</taxon>
        <taxon>Arthropoda</taxon>
        <taxon>Hexapoda</taxon>
        <taxon>Insecta</taxon>
        <taxon>Pterygota</taxon>
        <taxon>Neoptera</taxon>
        <taxon>Endopterygota</taxon>
        <taxon>Hymenoptera</taxon>
        <taxon>Apocrita</taxon>
        <taxon>Aculeata</taxon>
        <taxon>Apoidea</taxon>
        <taxon>Anthophila</taxon>
        <taxon>Apidae</taxon>
        <taxon>Heterotrigona</taxon>
    </lineage>
</organism>
<evidence type="ECO:0000313" key="3">
    <source>
        <dbReference type="Proteomes" id="UP000752696"/>
    </source>
</evidence>
<feature type="transmembrane region" description="Helical" evidence="1">
    <location>
        <begin position="66"/>
        <end position="84"/>
    </location>
</feature>
<gene>
    <name evidence="2" type="ORF">MHI_LOCUS342001</name>
</gene>
<dbReference type="EMBL" id="CAJDYZ010005881">
    <property type="protein sequence ID" value="CAD1472863.1"/>
    <property type="molecule type" value="Genomic_DNA"/>
</dbReference>
<keyword evidence="1" id="KW-0812">Transmembrane</keyword>
<evidence type="ECO:0000256" key="1">
    <source>
        <dbReference type="SAM" id="Phobius"/>
    </source>
</evidence>
<proteinExistence type="predicted"/>
<keyword evidence="1" id="KW-1133">Transmembrane helix</keyword>
<accession>A0A6V7H3T2</accession>
<dbReference type="AlphaFoldDB" id="A0A6V7H3T2"/>
<dbReference type="Proteomes" id="UP000752696">
    <property type="component" value="Unassembled WGS sequence"/>
</dbReference>
<protein>
    <submittedName>
        <fullName evidence="2">Uncharacterized protein</fullName>
    </submittedName>
</protein>
<name>A0A6V7H3T2_9HYME</name>
<reference evidence="2" key="1">
    <citation type="submission" date="2020-07" db="EMBL/GenBank/DDBJ databases">
        <authorList>
            <person name="Nazaruddin N."/>
        </authorList>
    </citation>
    <scope>NUCLEOTIDE SEQUENCE</scope>
</reference>
<keyword evidence="3" id="KW-1185">Reference proteome</keyword>
<feature type="non-terminal residue" evidence="2">
    <location>
        <position position="1"/>
    </location>
</feature>
<sequence>IYLDSVDSSVVLLVLTVRYYASTVIRNGEQPADRKFSSNDVKSLRYQDFIKIGALRNASLTDRRHPVFFFFVFTVLFLLDEILFDPFARTCV</sequence>
<evidence type="ECO:0000313" key="2">
    <source>
        <dbReference type="EMBL" id="CAD1472863.1"/>
    </source>
</evidence>